<protein>
    <submittedName>
        <fullName evidence="1">Uncharacterized protein</fullName>
    </submittedName>
</protein>
<accession>I2NQM0</accession>
<proteinExistence type="predicted"/>
<organism evidence="1 2">
    <name type="scientific">Neisseria sicca VK64</name>
    <dbReference type="NCBI Taxonomy" id="1095748"/>
    <lineage>
        <taxon>Bacteria</taxon>
        <taxon>Pseudomonadati</taxon>
        <taxon>Pseudomonadota</taxon>
        <taxon>Betaproteobacteria</taxon>
        <taxon>Neisseriales</taxon>
        <taxon>Neisseriaceae</taxon>
        <taxon>Neisseria</taxon>
    </lineage>
</organism>
<dbReference type="AlphaFoldDB" id="I2NQM0"/>
<dbReference type="Proteomes" id="UP000004473">
    <property type="component" value="Unassembled WGS sequence"/>
</dbReference>
<evidence type="ECO:0000313" key="1">
    <source>
        <dbReference type="EMBL" id="EIG28131.1"/>
    </source>
</evidence>
<sequence>MVDPHHQRFFKFKTAVRVQTDGNQHRQRQKYHTGYERRAAETDMKIVHKSNKNRDLEKFSC</sequence>
<gene>
    <name evidence="1" type="ORF">HMPREF1051_0738</name>
</gene>
<comment type="caution">
    <text evidence="1">The sequence shown here is derived from an EMBL/GenBank/DDBJ whole genome shotgun (WGS) entry which is preliminary data.</text>
</comment>
<dbReference type="EMBL" id="AJMT01000119">
    <property type="protein sequence ID" value="EIG28131.1"/>
    <property type="molecule type" value="Genomic_DNA"/>
</dbReference>
<reference evidence="1 2" key="1">
    <citation type="submission" date="2012-04" db="EMBL/GenBank/DDBJ databases">
        <authorList>
            <person name="Harkins D.M."/>
            <person name="Madupu R."/>
            <person name="Durkin A.S."/>
            <person name="Torralba M."/>
            <person name="Methe B."/>
            <person name="Sutton G.G."/>
            <person name="Nelson K.E."/>
        </authorList>
    </citation>
    <scope>NUCLEOTIDE SEQUENCE [LARGE SCALE GENOMIC DNA]</scope>
    <source>
        <strain evidence="1 2">VK64</strain>
    </source>
</reference>
<name>I2NQM0_NEISI</name>
<evidence type="ECO:0000313" key="2">
    <source>
        <dbReference type="Proteomes" id="UP000004473"/>
    </source>
</evidence>